<dbReference type="Proteomes" id="UP000184225">
    <property type="component" value="Unassembled WGS sequence"/>
</dbReference>
<evidence type="ECO:0000256" key="1">
    <source>
        <dbReference type="ARBA" id="ARBA00044755"/>
    </source>
</evidence>
<dbReference type="PANTHER" id="PTHR35024:SF4">
    <property type="entry name" value="POLYMER-FORMING CYTOSKELETAL PROTEIN"/>
    <property type="match status" value="1"/>
</dbReference>
<gene>
    <name evidence="3" type="ORF">SAMN04488096_103229</name>
</gene>
<dbReference type="OrthoDB" id="5432602at2"/>
<keyword evidence="4" id="KW-1185">Reference proteome</keyword>
<sequence>MFSDNKKSKSNSSDAMKEQNRIAQGTTITGNIEGKGSFRIEGKLEGTLVTAGKIVVGKTGYIDGEVECENADFEGKFTGKLVVKDTLSLKSSAHIEGDVIIGKLEVDPGATFNATCSMKGEVKSLNEERKGAKRKEGRTA</sequence>
<dbReference type="RefSeq" id="WP_073149184.1">
    <property type="nucleotide sequence ID" value="NZ_FQYY01000003.1"/>
</dbReference>
<dbReference type="InterPro" id="IPR007607">
    <property type="entry name" value="BacA/B"/>
</dbReference>
<evidence type="ECO:0000313" key="3">
    <source>
        <dbReference type="EMBL" id="SHI66235.1"/>
    </source>
</evidence>
<protein>
    <submittedName>
        <fullName evidence="3">Protein CcmA, bactofilin family</fullName>
    </submittedName>
</protein>
<dbReference type="AlphaFoldDB" id="A0A1M6CYT2"/>
<dbReference type="STRING" id="579105.SAMN04488096_103229"/>
<name>A0A1M6CYT2_9FLAO</name>
<evidence type="ECO:0000256" key="2">
    <source>
        <dbReference type="SAM" id="MobiDB-lite"/>
    </source>
</evidence>
<feature type="region of interest" description="Disordered" evidence="2">
    <location>
        <begin position="1"/>
        <end position="25"/>
    </location>
</feature>
<dbReference type="EMBL" id="FQYY01000003">
    <property type="protein sequence ID" value="SHI66235.1"/>
    <property type="molecule type" value="Genomic_DNA"/>
</dbReference>
<reference evidence="3 4" key="1">
    <citation type="submission" date="2016-11" db="EMBL/GenBank/DDBJ databases">
        <authorList>
            <person name="Jaros S."/>
            <person name="Januszkiewicz K."/>
            <person name="Wedrychowicz H."/>
        </authorList>
    </citation>
    <scope>NUCLEOTIDE SEQUENCE [LARGE SCALE GENOMIC DNA]</scope>
    <source>
        <strain evidence="3 4">DSM 21425</strain>
    </source>
</reference>
<organism evidence="3 4">
    <name type="scientific">Mesonia phycicola</name>
    <dbReference type="NCBI Taxonomy" id="579105"/>
    <lineage>
        <taxon>Bacteria</taxon>
        <taxon>Pseudomonadati</taxon>
        <taxon>Bacteroidota</taxon>
        <taxon>Flavobacteriia</taxon>
        <taxon>Flavobacteriales</taxon>
        <taxon>Flavobacteriaceae</taxon>
        <taxon>Mesonia</taxon>
    </lineage>
</organism>
<comment type="similarity">
    <text evidence="1">Belongs to the bactofilin family.</text>
</comment>
<evidence type="ECO:0000313" key="4">
    <source>
        <dbReference type="Proteomes" id="UP000184225"/>
    </source>
</evidence>
<dbReference type="PANTHER" id="PTHR35024">
    <property type="entry name" value="HYPOTHETICAL CYTOSOLIC PROTEIN"/>
    <property type="match status" value="1"/>
</dbReference>
<proteinExistence type="inferred from homology"/>
<accession>A0A1M6CYT2</accession>
<dbReference type="Pfam" id="PF04519">
    <property type="entry name" value="Bactofilin"/>
    <property type="match status" value="1"/>
</dbReference>